<evidence type="ECO:0000256" key="9">
    <source>
        <dbReference type="PIRSR" id="PIRSR000706-2"/>
    </source>
</evidence>
<keyword evidence="5 7" id="KW-0067">ATP-binding</keyword>
<comment type="similarity">
    <text evidence="1 7">Belongs to the aminoglycoside phosphotransferase family.</text>
</comment>
<dbReference type="Proteomes" id="UP000318521">
    <property type="component" value="Unassembled WGS sequence"/>
</dbReference>
<dbReference type="AlphaFoldDB" id="A0A554A1N3"/>
<feature type="domain" description="Aminoglycoside phosphotransferase" evidence="10">
    <location>
        <begin position="17"/>
        <end position="240"/>
    </location>
</feature>
<evidence type="ECO:0000256" key="7">
    <source>
        <dbReference type="PIRNR" id="PIRNR000706"/>
    </source>
</evidence>
<feature type="active site" description="Proton acceptor" evidence="8">
    <location>
        <position position="182"/>
    </location>
</feature>
<sequence length="256" mass="29577">MNLPISIEELIQGYSWEQNTIGLSSSNVYQLRGERTLFLKTQDRKHPFESLYDEKQKLEWLADKLPVPNVLFYEQAGQTEYLLMTALPGLDASRITEPTQLPTIIQAYADGLKQLHQIDIWDCPFNEQNHIKVKKAEEHVKAGIVDEDDFDQIRLGKSSEELLEELKMFPPFEEDLVFTHGDYCLPNIIIKDGACQGFIDLGRAGIADRYQDIALAVRSITHNFGSEWVSTFVTHYGLTEFEQNKVFYYQLLDEFF</sequence>
<dbReference type="GO" id="GO:0016301">
    <property type="term" value="F:kinase activity"/>
    <property type="evidence" value="ECO:0007669"/>
    <property type="project" value="UniProtKB-KW"/>
</dbReference>
<evidence type="ECO:0000256" key="3">
    <source>
        <dbReference type="ARBA" id="ARBA00022741"/>
    </source>
</evidence>
<keyword evidence="12" id="KW-1185">Reference proteome</keyword>
<protein>
    <submittedName>
        <fullName evidence="11">Aminoglycoside 3'-phosphotransferase</fullName>
    </submittedName>
</protein>
<evidence type="ECO:0000256" key="5">
    <source>
        <dbReference type="ARBA" id="ARBA00022840"/>
    </source>
</evidence>
<comment type="caution">
    <text evidence="11">The sequence shown here is derived from an EMBL/GenBank/DDBJ whole genome shotgun (WGS) entry which is preliminary data.</text>
</comment>
<evidence type="ECO:0000256" key="4">
    <source>
        <dbReference type="ARBA" id="ARBA00022777"/>
    </source>
</evidence>
<accession>A0A554A1N3</accession>
<dbReference type="PIRSF" id="PIRSF000706">
    <property type="entry name" value="Kanamycin_kin"/>
    <property type="match status" value="1"/>
</dbReference>
<reference evidence="11 12" key="1">
    <citation type="submission" date="2019-07" db="EMBL/GenBank/DDBJ databases">
        <authorList>
            <person name="Park Y.J."/>
            <person name="Jeong S.E."/>
            <person name="Jung H.S."/>
        </authorList>
    </citation>
    <scope>NUCLEOTIDE SEQUENCE [LARGE SCALE GENOMIC DNA]</scope>
    <source>
        <strain evidence="12">P16(2019)</strain>
    </source>
</reference>
<evidence type="ECO:0000256" key="2">
    <source>
        <dbReference type="ARBA" id="ARBA00022679"/>
    </source>
</evidence>
<keyword evidence="3 7" id="KW-0547">Nucleotide-binding</keyword>
<evidence type="ECO:0000313" key="11">
    <source>
        <dbReference type="EMBL" id="TSB47602.1"/>
    </source>
</evidence>
<organism evidence="11 12">
    <name type="scientific">Alkalicoccobacillus porphyridii</name>
    <dbReference type="NCBI Taxonomy" id="2597270"/>
    <lineage>
        <taxon>Bacteria</taxon>
        <taxon>Bacillati</taxon>
        <taxon>Bacillota</taxon>
        <taxon>Bacilli</taxon>
        <taxon>Bacillales</taxon>
        <taxon>Bacillaceae</taxon>
        <taxon>Alkalicoccobacillus</taxon>
    </lineage>
</organism>
<keyword evidence="6 7" id="KW-0046">Antibiotic resistance</keyword>
<keyword evidence="4 7" id="KW-0418">Kinase</keyword>
<evidence type="ECO:0000256" key="6">
    <source>
        <dbReference type="ARBA" id="ARBA00023251"/>
    </source>
</evidence>
<name>A0A554A1N3_9BACI</name>
<dbReference type="Gene3D" id="3.90.1200.10">
    <property type="match status" value="1"/>
</dbReference>
<dbReference type="PANTHER" id="PTHR21310">
    <property type="entry name" value="AMINOGLYCOSIDE PHOSPHOTRANSFERASE-RELATED-RELATED"/>
    <property type="match status" value="1"/>
</dbReference>
<keyword evidence="9" id="KW-0460">Magnesium</keyword>
<dbReference type="InterPro" id="IPR051678">
    <property type="entry name" value="AGP_Transferase"/>
</dbReference>
<dbReference type="GO" id="GO:0016773">
    <property type="term" value="F:phosphotransferase activity, alcohol group as acceptor"/>
    <property type="evidence" value="ECO:0007669"/>
    <property type="project" value="InterPro"/>
</dbReference>
<dbReference type="CDD" id="cd05150">
    <property type="entry name" value="APH"/>
    <property type="match status" value="1"/>
</dbReference>
<feature type="binding site" evidence="9">
    <location>
        <position position="200"/>
    </location>
    <ligand>
        <name>Mg(2+)</name>
        <dbReference type="ChEBI" id="CHEBI:18420"/>
    </ligand>
</feature>
<evidence type="ECO:0000256" key="1">
    <source>
        <dbReference type="ARBA" id="ARBA00006219"/>
    </source>
</evidence>
<evidence type="ECO:0000313" key="12">
    <source>
        <dbReference type="Proteomes" id="UP000318521"/>
    </source>
</evidence>
<dbReference type="OrthoDB" id="3806873at2"/>
<gene>
    <name evidence="11" type="ORF">FN960_03505</name>
</gene>
<dbReference type="InterPro" id="IPR002575">
    <property type="entry name" value="Aminoglycoside_PTrfase"/>
</dbReference>
<evidence type="ECO:0000259" key="10">
    <source>
        <dbReference type="Pfam" id="PF01636"/>
    </source>
</evidence>
<dbReference type="GO" id="GO:0046677">
    <property type="term" value="P:response to antibiotic"/>
    <property type="evidence" value="ECO:0007669"/>
    <property type="project" value="UniProtKB-KW"/>
</dbReference>
<feature type="binding site" evidence="9">
    <location>
        <position position="187"/>
    </location>
    <ligand>
        <name>Mg(2+)</name>
        <dbReference type="ChEBI" id="CHEBI:18420"/>
    </ligand>
</feature>
<dbReference type="RefSeq" id="WP_143847016.1">
    <property type="nucleotide sequence ID" value="NZ_VLXZ01000002.1"/>
</dbReference>
<dbReference type="SUPFAM" id="SSF56112">
    <property type="entry name" value="Protein kinase-like (PK-like)"/>
    <property type="match status" value="1"/>
</dbReference>
<dbReference type="Pfam" id="PF01636">
    <property type="entry name" value="APH"/>
    <property type="match status" value="1"/>
</dbReference>
<evidence type="ECO:0000256" key="8">
    <source>
        <dbReference type="PIRSR" id="PIRSR000706-1"/>
    </source>
</evidence>
<dbReference type="GO" id="GO:0005524">
    <property type="term" value="F:ATP binding"/>
    <property type="evidence" value="ECO:0007669"/>
    <property type="project" value="UniProtKB-KW"/>
</dbReference>
<dbReference type="Gene3D" id="3.30.200.20">
    <property type="entry name" value="Phosphorylase Kinase, domain 1"/>
    <property type="match status" value="1"/>
</dbReference>
<dbReference type="NCBIfam" id="NF033068">
    <property type="entry name" value="APH_3p"/>
    <property type="match status" value="1"/>
</dbReference>
<dbReference type="InterPro" id="IPR011009">
    <property type="entry name" value="Kinase-like_dom_sf"/>
</dbReference>
<keyword evidence="9" id="KW-0479">Metal-binding</keyword>
<proteinExistence type="inferred from homology"/>
<dbReference type="InterPro" id="IPR024165">
    <property type="entry name" value="Kan/Strep_kinase"/>
</dbReference>
<dbReference type="EMBL" id="VLXZ01000002">
    <property type="protein sequence ID" value="TSB47602.1"/>
    <property type="molecule type" value="Genomic_DNA"/>
</dbReference>
<dbReference type="PANTHER" id="PTHR21310:SF41">
    <property type="entry name" value="3'-PHOSPHOTRANSFERASE, PUTATIVE-RELATED"/>
    <property type="match status" value="1"/>
</dbReference>
<dbReference type="GO" id="GO:0046872">
    <property type="term" value="F:metal ion binding"/>
    <property type="evidence" value="ECO:0007669"/>
    <property type="project" value="UniProtKB-KW"/>
</dbReference>
<keyword evidence="2 7" id="KW-0808">Transferase</keyword>